<evidence type="ECO:0000313" key="1">
    <source>
        <dbReference type="EMBL" id="SFS05175.1"/>
    </source>
</evidence>
<accession>A0A1I6LNY7</accession>
<gene>
    <name evidence="1" type="ORF">SAMN05444714_0755</name>
</gene>
<dbReference type="RefSeq" id="WP_090204123.1">
    <property type="nucleotide sequence ID" value="NZ_FOZM01000001.1"/>
</dbReference>
<dbReference type="OrthoDB" id="19542at2"/>
<organism evidence="1 2">
    <name type="scientific">Yoonia litorea</name>
    <dbReference type="NCBI Taxonomy" id="1123755"/>
    <lineage>
        <taxon>Bacteria</taxon>
        <taxon>Pseudomonadati</taxon>
        <taxon>Pseudomonadota</taxon>
        <taxon>Alphaproteobacteria</taxon>
        <taxon>Rhodobacterales</taxon>
        <taxon>Paracoccaceae</taxon>
        <taxon>Yoonia</taxon>
    </lineage>
</organism>
<evidence type="ECO:0000313" key="2">
    <source>
        <dbReference type="Proteomes" id="UP000198926"/>
    </source>
</evidence>
<proteinExistence type="predicted"/>
<dbReference type="AlphaFoldDB" id="A0A1I6LNY7"/>
<protein>
    <submittedName>
        <fullName evidence="1">Exopolysaccharide biosynthesis protein YbjH</fullName>
    </submittedName>
</protein>
<dbReference type="InterPro" id="IPR010344">
    <property type="entry name" value="YbjH"/>
</dbReference>
<dbReference type="STRING" id="1123755.SAMN05444714_0755"/>
<dbReference type="Pfam" id="PF06082">
    <property type="entry name" value="YjbH"/>
    <property type="match status" value="1"/>
</dbReference>
<sequence length="702" mass="76537">MKEAIYSGFLIFVVGSPLGADTISGSFSNFGTPGLVEMPTADVREDAELGISFGGFENQQRITLNFQITPQLSGAFRYSRLDEFSGPGFDPIFDRSFDLHYQIFPEGSWRPALAVGLRDFMGTGIYTGEYVVATKTVTPRIRTTLGLGWGRLATEGGFENPLGAVFDELKIRPALDVGEGGEPSFDQFFRGDAALFGGVEWKVSEALTFTAEYSSDAYAREENIGIVERDTPLNFGLTFSPSDDFYLSAHWLGGVDFGLAATIAATPNDRVASSGFESAPQPVISRGSVQVTPSSTGLPESNVQATKTALARDGLRLTAITRSQRSVSVAFENERYRAEAQAVGRVARILTATMPRDIDSFTIIPTRDGIPISAVTIARSDLEALENQPDAAASMLARSEIAEAPLDIATGLTARDERLLWGISPFVALQLFDGRDPLRTEYGVQAALSYAIQPNLFLEGRARYRISGNRQDASIAASDLHPVRRNVGKYGEVGTVGIENLALHWYGRPGEALYSRASLGYLETMFAGASTELLWKPVDSRLALGAELNYVVQREYDLGFGAQSFDDIGGTYDVVTGHASLYYAFENGFHGQVDVGRYLAGDWGATFRLDREFANGWKVGAYATFTDVPFEEFGEGSFDKGFRITVPFDWALGNATRDSANVSLASLSRDGGARLRVDGRLYERIRGSHEVALTDGWGRFWR</sequence>
<dbReference type="EMBL" id="FOZM01000001">
    <property type="protein sequence ID" value="SFS05175.1"/>
    <property type="molecule type" value="Genomic_DNA"/>
</dbReference>
<name>A0A1I6LNY7_9RHOB</name>
<reference evidence="1 2" key="1">
    <citation type="submission" date="2016-10" db="EMBL/GenBank/DDBJ databases">
        <authorList>
            <person name="de Groot N.N."/>
        </authorList>
    </citation>
    <scope>NUCLEOTIDE SEQUENCE [LARGE SCALE GENOMIC DNA]</scope>
    <source>
        <strain evidence="1 2">DSM 29433</strain>
    </source>
</reference>
<dbReference type="Proteomes" id="UP000198926">
    <property type="component" value="Unassembled WGS sequence"/>
</dbReference>
<keyword evidence="2" id="KW-1185">Reference proteome</keyword>